<dbReference type="Pfam" id="PF02803">
    <property type="entry name" value="Thiolase_C"/>
    <property type="match status" value="1"/>
</dbReference>
<proteinExistence type="inferred from homology"/>
<comment type="pathway">
    <text evidence="5">Metabolic intermediate biosynthesis; (R)-mevalonate biosynthesis; (R)-mevalonate from acetyl-CoA: step 1/3.</text>
</comment>
<feature type="domain" description="Thiolase C-terminal" evidence="8">
    <location>
        <begin position="274"/>
        <end position="396"/>
    </location>
</feature>
<dbReference type="InterPro" id="IPR020615">
    <property type="entry name" value="Thiolase_acyl_enz_int_AS"/>
</dbReference>
<reference evidence="9 10" key="1">
    <citation type="submission" date="2024-03" db="EMBL/GenBank/DDBJ databases">
        <authorList>
            <person name="Brejova B."/>
        </authorList>
    </citation>
    <scope>NUCLEOTIDE SEQUENCE [LARGE SCALE GENOMIC DNA]</scope>
    <source>
        <strain evidence="9 10">CBS 14171</strain>
    </source>
</reference>
<protein>
    <recommendedName>
        <fullName evidence="2">acetyl-CoA C-acetyltransferase</fullName>
        <ecNumber evidence="2">2.3.1.9</ecNumber>
    </recommendedName>
</protein>
<dbReference type="PANTHER" id="PTHR18919">
    <property type="entry name" value="ACETYL-COA C-ACYLTRANSFERASE"/>
    <property type="match status" value="1"/>
</dbReference>
<evidence type="ECO:0000259" key="7">
    <source>
        <dbReference type="Pfam" id="PF00108"/>
    </source>
</evidence>
<dbReference type="InterPro" id="IPR020613">
    <property type="entry name" value="Thiolase_CS"/>
</dbReference>
<accession>A0ABP0ZUZ3</accession>
<keyword evidence="10" id="KW-1185">Reference proteome</keyword>
<keyword evidence="4 6" id="KW-0012">Acyltransferase</keyword>
<evidence type="ECO:0000256" key="1">
    <source>
        <dbReference type="ARBA" id="ARBA00010982"/>
    </source>
</evidence>
<evidence type="ECO:0000256" key="6">
    <source>
        <dbReference type="RuleBase" id="RU003557"/>
    </source>
</evidence>
<dbReference type="PROSITE" id="PS00098">
    <property type="entry name" value="THIOLASE_1"/>
    <property type="match status" value="1"/>
</dbReference>
<evidence type="ECO:0000313" key="9">
    <source>
        <dbReference type="EMBL" id="CAK9440266.1"/>
    </source>
</evidence>
<dbReference type="GeneID" id="92209562"/>
<organism evidence="9 10">
    <name type="scientific">Lodderomyces beijingensis</name>
    <dbReference type="NCBI Taxonomy" id="1775926"/>
    <lineage>
        <taxon>Eukaryota</taxon>
        <taxon>Fungi</taxon>
        <taxon>Dikarya</taxon>
        <taxon>Ascomycota</taxon>
        <taxon>Saccharomycotina</taxon>
        <taxon>Pichiomycetes</taxon>
        <taxon>Debaryomycetaceae</taxon>
        <taxon>Candida/Lodderomyces clade</taxon>
        <taxon>Lodderomyces</taxon>
    </lineage>
</organism>
<dbReference type="InterPro" id="IPR016039">
    <property type="entry name" value="Thiolase-like"/>
</dbReference>
<evidence type="ECO:0000256" key="4">
    <source>
        <dbReference type="ARBA" id="ARBA00023315"/>
    </source>
</evidence>
<dbReference type="CDD" id="cd00751">
    <property type="entry name" value="thiolase"/>
    <property type="match status" value="1"/>
</dbReference>
<feature type="domain" description="Thiolase N-terminal" evidence="7">
    <location>
        <begin position="6"/>
        <end position="266"/>
    </location>
</feature>
<dbReference type="SUPFAM" id="SSF53901">
    <property type="entry name" value="Thiolase-like"/>
    <property type="match status" value="2"/>
</dbReference>
<gene>
    <name evidence="9" type="ORF">LODBEIA_P43660</name>
</gene>
<dbReference type="PIRSF" id="PIRSF000429">
    <property type="entry name" value="Ac-CoA_Ac_transf"/>
    <property type="match status" value="1"/>
</dbReference>
<evidence type="ECO:0000256" key="5">
    <source>
        <dbReference type="ARBA" id="ARBA00037924"/>
    </source>
</evidence>
<evidence type="ECO:0000313" key="10">
    <source>
        <dbReference type="Proteomes" id="UP001497383"/>
    </source>
</evidence>
<evidence type="ECO:0000259" key="8">
    <source>
        <dbReference type="Pfam" id="PF02803"/>
    </source>
</evidence>
<dbReference type="InterPro" id="IPR020617">
    <property type="entry name" value="Thiolase_C"/>
</dbReference>
<dbReference type="EC" id="2.3.1.9" evidence="2"/>
<dbReference type="PANTHER" id="PTHR18919:SF165">
    <property type="entry name" value="ACETYL-COA ACETYLTRANSFERASE"/>
    <property type="match status" value="1"/>
</dbReference>
<dbReference type="PROSITE" id="PS00737">
    <property type="entry name" value="THIOLASE_2"/>
    <property type="match status" value="1"/>
</dbReference>
<dbReference type="NCBIfam" id="TIGR01930">
    <property type="entry name" value="AcCoA-C-Actrans"/>
    <property type="match status" value="1"/>
</dbReference>
<dbReference type="Gene3D" id="3.40.47.10">
    <property type="match status" value="1"/>
</dbReference>
<dbReference type="RefSeq" id="XP_066831304.1">
    <property type="nucleotide sequence ID" value="XM_066974579.1"/>
</dbReference>
<dbReference type="EMBL" id="OZ022409">
    <property type="protein sequence ID" value="CAK9440266.1"/>
    <property type="molecule type" value="Genomic_DNA"/>
</dbReference>
<dbReference type="InterPro" id="IPR002155">
    <property type="entry name" value="Thiolase"/>
</dbReference>
<name>A0ABP0ZUZ3_9ASCO</name>
<dbReference type="InterPro" id="IPR020616">
    <property type="entry name" value="Thiolase_N"/>
</dbReference>
<comment type="similarity">
    <text evidence="1 6">Belongs to the thiolase-like superfamily. Thiolase family.</text>
</comment>
<sequence>MPLPPVYIVSTARTPIGSFQGGLSSLSYSDLGAHAVRSALEKVPQIKPEQVDEILFGGALQANVGQAPARQVALKAGLSNAIVATTINKVCSSGMKAVIIGAQNIICGTSDIVVVGGGESMSNTPYYLPSARSGARYGDASLVDGIQKDGLLDVYSSKLMGVAAEKCAADHKISREDQDEFAINSYKKAQDAQAKGKFSNEIAPITIKGVRGKPDVVVAEDEEVKNFNEAKFKTARTVFQKENGTVTGPNASKLNDGAAALVLVSEAKLRELGLKPLARIIGWGEAAREPIDFTIAPALAVPKALKHAGVDQESVDFFEFNEAFSVVGVANTKLCNIPLEKVNAYGGAVALGHPLGCSGARIVITLLSVLSQEGGKIGCAGICNGGGGASSIVIEKMEPETKL</sequence>
<dbReference type="Pfam" id="PF00108">
    <property type="entry name" value="Thiolase_N"/>
    <property type="match status" value="1"/>
</dbReference>
<evidence type="ECO:0000256" key="3">
    <source>
        <dbReference type="ARBA" id="ARBA00022679"/>
    </source>
</evidence>
<keyword evidence="3 6" id="KW-0808">Transferase</keyword>
<evidence type="ECO:0000256" key="2">
    <source>
        <dbReference type="ARBA" id="ARBA00012705"/>
    </source>
</evidence>
<dbReference type="Proteomes" id="UP001497383">
    <property type="component" value="Chromosome 5"/>
</dbReference>